<dbReference type="GO" id="GO:0005634">
    <property type="term" value="C:nucleus"/>
    <property type="evidence" value="ECO:0007669"/>
    <property type="project" value="TreeGrafter"/>
</dbReference>
<feature type="domain" description="MADF" evidence="2">
    <location>
        <begin position="514"/>
        <end position="605"/>
    </location>
</feature>
<evidence type="ECO:0000256" key="1">
    <source>
        <dbReference type="SAM" id="MobiDB-lite"/>
    </source>
</evidence>
<name>A0AAN7SAS6_9COLE</name>
<feature type="compositionally biased region" description="Polar residues" evidence="1">
    <location>
        <begin position="660"/>
        <end position="683"/>
    </location>
</feature>
<comment type="caution">
    <text evidence="3">The sequence shown here is derived from an EMBL/GenBank/DDBJ whole genome shotgun (WGS) entry which is preliminary data.</text>
</comment>
<dbReference type="PANTHER" id="PTHR12243:SF60">
    <property type="entry name" value="SI:CH211-15D5.12-RELATED"/>
    <property type="match status" value="1"/>
</dbReference>
<evidence type="ECO:0000313" key="4">
    <source>
        <dbReference type="Proteomes" id="UP001353858"/>
    </source>
</evidence>
<accession>A0AAN7SAS6</accession>
<dbReference type="InterPro" id="IPR039353">
    <property type="entry name" value="TF_Adf1"/>
</dbReference>
<feature type="region of interest" description="Disordered" evidence="1">
    <location>
        <begin position="605"/>
        <end position="689"/>
    </location>
</feature>
<feature type="compositionally biased region" description="Polar residues" evidence="1">
    <location>
        <begin position="611"/>
        <end position="620"/>
    </location>
</feature>
<dbReference type="SMART" id="SM00595">
    <property type="entry name" value="MADF"/>
    <property type="match status" value="1"/>
</dbReference>
<dbReference type="PROSITE" id="PS51029">
    <property type="entry name" value="MADF"/>
    <property type="match status" value="1"/>
</dbReference>
<evidence type="ECO:0000313" key="3">
    <source>
        <dbReference type="EMBL" id="KAK4882436.1"/>
    </source>
</evidence>
<protein>
    <recommendedName>
        <fullName evidence="2">MADF domain-containing protein</fullName>
    </recommendedName>
</protein>
<dbReference type="Proteomes" id="UP001353858">
    <property type="component" value="Unassembled WGS sequence"/>
</dbReference>
<dbReference type="PANTHER" id="PTHR12243">
    <property type="entry name" value="MADF DOMAIN TRANSCRIPTION FACTOR"/>
    <property type="match status" value="1"/>
</dbReference>
<dbReference type="GO" id="GO:0006357">
    <property type="term" value="P:regulation of transcription by RNA polymerase II"/>
    <property type="evidence" value="ECO:0007669"/>
    <property type="project" value="TreeGrafter"/>
</dbReference>
<dbReference type="GO" id="GO:0005667">
    <property type="term" value="C:transcription regulator complex"/>
    <property type="evidence" value="ECO:0007669"/>
    <property type="project" value="TreeGrafter"/>
</dbReference>
<dbReference type="EMBL" id="JARPUR010000002">
    <property type="protein sequence ID" value="KAK4882436.1"/>
    <property type="molecule type" value="Genomic_DNA"/>
</dbReference>
<evidence type="ECO:0000259" key="2">
    <source>
        <dbReference type="PROSITE" id="PS51029"/>
    </source>
</evidence>
<keyword evidence="4" id="KW-1185">Reference proteome</keyword>
<proteinExistence type="predicted"/>
<dbReference type="InterPro" id="IPR006578">
    <property type="entry name" value="MADF-dom"/>
</dbReference>
<sequence>MFIESLSVDGVLSLFKNGLLNPDEIRSAAEVINAKLNRGVDSVSPGNVVLYKCFNEIASRITAVSNVVEQPQRSNIVNSTSMSGQPKYQEQPLNLCGTANNQTVGDTLQSENMRLDVHPQNLSNRMHHEVGETPRSSTSRNNEDHFNTHQAVSIGSNRGILHGGGVRQREGFSYITVMTETDRFIRRFNMTAKTVIFSFKPVDADNPFEWLKAAFDELLEYVTVNAQPSDMIGFRLISANNSDKPVFNKETIRYIVGLVTDELTLDNRGCGTPPQLQVLIAIPCWGRRDISLTQADFVEEQPTNSNQLEAEDNKENENSRLVDNETKNRAELYMQIVARFNSDKRLNLIQCGSFQRRATLSGLRYNRRVDWQYKPWKKILEESPGSNFKTYLHNETNSAERRKFKRKLVDGRDECVQRKKKSCGNTLHNTEYGSKAEDAKPVPIEVEIESKRLLQKLQNSDDDVADPTFTLDSDEEFAGPDSDDHELEVEADNFNDVGNSDDILQTPEALAVVAESNVLEEAPLLWESHPSTISHRDYKNSKKKEQAWVEISEITNLSVEDCMRLWKNLRDRFTREKRLKPSGSEGGDSNWVYYEKMAFYNKCTRPRKTHTSMQASTSKQKNLRKELTPRPASSSSSGWSGIETILSPQSEGEVMEDSQETMNLDETVVSETTPRSKKGNSTSKKGEEIANMIKSCNQIVAAIENK</sequence>
<dbReference type="AlphaFoldDB" id="A0AAN7SAS6"/>
<reference evidence="4" key="1">
    <citation type="submission" date="2023-01" db="EMBL/GenBank/DDBJ databases">
        <title>Key to firefly adult light organ development and bioluminescence: homeobox transcription factors regulate luciferase expression and transportation to peroxisome.</title>
        <authorList>
            <person name="Fu X."/>
        </authorList>
    </citation>
    <scope>NUCLEOTIDE SEQUENCE [LARGE SCALE GENOMIC DNA]</scope>
</reference>
<organism evidence="3 4">
    <name type="scientific">Aquatica leii</name>
    <dbReference type="NCBI Taxonomy" id="1421715"/>
    <lineage>
        <taxon>Eukaryota</taxon>
        <taxon>Metazoa</taxon>
        <taxon>Ecdysozoa</taxon>
        <taxon>Arthropoda</taxon>
        <taxon>Hexapoda</taxon>
        <taxon>Insecta</taxon>
        <taxon>Pterygota</taxon>
        <taxon>Neoptera</taxon>
        <taxon>Endopterygota</taxon>
        <taxon>Coleoptera</taxon>
        <taxon>Polyphaga</taxon>
        <taxon>Elateriformia</taxon>
        <taxon>Elateroidea</taxon>
        <taxon>Lampyridae</taxon>
        <taxon>Luciolinae</taxon>
        <taxon>Aquatica</taxon>
    </lineage>
</organism>
<gene>
    <name evidence="3" type="ORF">RN001_005755</name>
</gene>
<dbReference type="Pfam" id="PF10545">
    <property type="entry name" value="MADF_DNA_bdg"/>
    <property type="match status" value="1"/>
</dbReference>